<organism evidence="1 2">
    <name type="scientific">Lecanicillium saksenae</name>
    <dbReference type="NCBI Taxonomy" id="468837"/>
    <lineage>
        <taxon>Eukaryota</taxon>
        <taxon>Fungi</taxon>
        <taxon>Dikarya</taxon>
        <taxon>Ascomycota</taxon>
        <taxon>Pezizomycotina</taxon>
        <taxon>Sordariomycetes</taxon>
        <taxon>Hypocreomycetidae</taxon>
        <taxon>Hypocreales</taxon>
        <taxon>Cordycipitaceae</taxon>
        <taxon>Lecanicillium</taxon>
    </lineage>
</organism>
<evidence type="ECO:0000313" key="1">
    <source>
        <dbReference type="EMBL" id="KAJ3481305.1"/>
    </source>
</evidence>
<reference evidence="1" key="1">
    <citation type="submission" date="2022-07" db="EMBL/GenBank/DDBJ databases">
        <title>Genome Sequence of Lecanicillium saksenae.</title>
        <authorList>
            <person name="Buettner E."/>
        </authorList>
    </citation>
    <scope>NUCLEOTIDE SEQUENCE</scope>
    <source>
        <strain evidence="1">VT-O1</strain>
    </source>
</reference>
<name>A0ACC1QNK6_9HYPO</name>
<dbReference type="Proteomes" id="UP001148737">
    <property type="component" value="Unassembled WGS sequence"/>
</dbReference>
<accession>A0ACC1QNK6</accession>
<protein>
    <submittedName>
        <fullName evidence="1">Uncharacterized protein</fullName>
    </submittedName>
</protein>
<gene>
    <name evidence="1" type="ORF">NLG97_g7854</name>
</gene>
<keyword evidence="2" id="KW-1185">Reference proteome</keyword>
<proteinExistence type="predicted"/>
<dbReference type="EMBL" id="JANAKD010001271">
    <property type="protein sequence ID" value="KAJ3481305.1"/>
    <property type="molecule type" value="Genomic_DNA"/>
</dbReference>
<evidence type="ECO:0000313" key="2">
    <source>
        <dbReference type="Proteomes" id="UP001148737"/>
    </source>
</evidence>
<sequence>MNIQASSSGWETEVDYDTGNVFPNNTGRMSTKSRARFKNQKTITLVLSPTRNPSQDLRTSMSKRRNTMPSSGSSGVLSSSRPTELGLFRDDSFISRSSIYSDISRDRGDDSQVQNEKFSPVHSYWGQARPATGLLDRGSHENLTPSYSKSSTIGAQKSATSTCRSLFLSPSAERDVSRALRTLETRPTAQRRVSFTGGHIGDLRDIQEHHIRSFYNADAVASA</sequence>
<comment type="caution">
    <text evidence="1">The sequence shown here is derived from an EMBL/GenBank/DDBJ whole genome shotgun (WGS) entry which is preliminary data.</text>
</comment>